<feature type="domain" description="Response regulatory" evidence="26">
    <location>
        <begin position="717"/>
        <end position="834"/>
    </location>
</feature>
<dbReference type="InterPro" id="IPR058544">
    <property type="entry name" value="ETR1_N"/>
</dbReference>
<evidence type="ECO:0000256" key="12">
    <source>
        <dbReference type="ARBA" id="ARBA00022741"/>
    </source>
</evidence>
<evidence type="ECO:0000256" key="16">
    <source>
        <dbReference type="ARBA" id="ARBA00022840"/>
    </source>
</evidence>
<dbReference type="Gene3D" id="3.30.450.40">
    <property type="match status" value="1"/>
</dbReference>
<evidence type="ECO:0000256" key="3">
    <source>
        <dbReference type="ARBA" id="ARBA00003286"/>
    </source>
</evidence>
<dbReference type="Pfam" id="PF00512">
    <property type="entry name" value="HisKA"/>
    <property type="match status" value="1"/>
</dbReference>
<comment type="subunit">
    <text evidence="6">Homodimer; disulfide-linked.</text>
</comment>
<keyword evidence="19" id="KW-0902">Two-component regulatory system</keyword>
<dbReference type="FunFam" id="3.30.450.40:FF:000026">
    <property type="entry name" value="Ethylene response sensor"/>
    <property type="match status" value="1"/>
</dbReference>
<dbReference type="Gene3D" id="3.30.565.10">
    <property type="entry name" value="Histidine kinase-like ATPase, C-terminal domain"/>
    <property type="match status" value="1"/>
</dbReference>
<comment type="function">
    <text evidence="3">May act early in the ethylene signal transduction pathway, possibly as an ethylene receptor, or as a regulator of the pathway.</text>
</comment>
<keyword evidence="9" id="KW-0808">Transferase</keyword>
<dbReference type="GO" id="GO:0038199">
    <property type="term" value="F:ethylene receptor activity"/>
    <property type="evidence" value="ECO:0007669"/>
    <property type="project" value="TreeGrafter"/>
</dbReference>
<dbReference type="PANTHER" id="PTHR24423">
    <property type="entry name" value="TWO-COMPONENT SENSOR HISTIDINE KINASE"/>
    <property type="match status" value="1"/>
</dbReference>
<dbReference type="SMART" id="SM00387">
    <property type="entry name" value="HATPase_c"/>
    <property type="match status" value="1"/>
</dbReference>
<dbReference type="InterPro" id="IPR004358">
    <property type="entry name" value="Sig_transdc_His_kin-like_C"/>
</dbReference>
<dbReference type="CDD" id="cd19933">
    <property type="entry name" value="REC_ETR-like"/>
    <property type="match status" value="1"/>
</dbReference>
<feature type="transmembrane region" description="Helical" evidence="24">
    <location>
        <begin position="83"/>
        <end position="109"/>
    </location>
</feature>
<dbReference type="GO" id="GO:0005789">
    <property type="term" value="C:endoplasmic reticulum membrane"/>
    <property type="evidence" value="ECO:0007669"/>
    <property type="project" value="UniProtKB-SubCell"/>
</dbReference>
<evidence type="ECO:0000256" key="1">
    <source>
        <dbReference type="ARBA" id="ARBA00000085"/>
    </source>
</evidence>
<accession>A0A2N9FF09</accession>
<evidence type="ECO:0000259" key="25">
    <source>
        <dbReference type="PROSITE" id="PS50109"/>
    </source>
</evidence>
<reference evidence="27" key="1">
    <citation type="submission" date="2018-02" db="EMBL/GenBank/DDBJ databases">
        <authorList>
            <person name="Cohen D.B."/>
            <person name="Kent A.D."/>
        </authorList>
    </citation>
    <scope>NUCLEOTIDE SEQUENCE</scope>
</reference>
<dbReference type="FunFam" id="3.30.565.10:FF:000030">
    <property type="entry name" value="Ethylene receptor 1"/>
    <property type="match status" value="1"/>
</dbReference>
<evidence type="ECO:0000259" key="26">
    <source>
        <dbReference type="PROSITE" id="PS50110"/>
    </source>
</evidence>
<keyword evidence="15" id="KW-0256">Endoplasmic reticulum</keyword>
<keyword evidence="11" id="KW-0479">Metal-binding</keyword>
<comment type="subcellular location">
    <subcellularLocation>
        <location evidence="4">Endoplasmic reticulum membrane</location>
        <topology evidence="4">Multi-pass membrane protein</topology>
    </subcellularLocation>
</comment>
<comment type="cofactor">
    <cofactor evidence="2">
        <name>Cu cation</name>
        <dbReference type="ChEBI" id="CHEBI:23378"/>
    </cofactor>
</comment>
<dbReference type="InterPro" id="IPR005467">
    <property type="entry name" value="His_kinase_dom"/>
</dbReference>
<gene>
    <name evidence="27" type="ORF">FSB_LOCUS13684</name>
</gene>
<proteinExistence type="inferred from homology"/>
<dbReference type="Gene3D" id="1.10.287.130">
    <property type="match status" value="1"/>
</dbReference>
<dbReference type="EMBL" id="OIVN01000802">
    <property type="protein sequence ID" value="SPC85802.1"/>
    <property type="molecule type" value="Genomic_DNA"/>
</dbReference>
<dbReference type="InterPro" id="IPR029016">
    <property type="entry name" value="GAF-like_dom_sf"/>
</dbReference>
<keyword evidence="21" id="KW-1015">Disulfide bond</keyword>
<dbReference type="SUPFAM" id="SSF55874">
    <property type="entry name" value="ATPase domain of HSP90 chaperone/DNA topoisomerase II/histidine kinase"/>
    <property type="match status" value="1"/>
</dbReference>
<dbReference type="SMART" id="SM00388">
    <property type="entry name" value="HisKA"/>
    <property type="match status" value="1"/>
</dbReference>
<evidence type="ECO:0000256" key="4">
    <source>
        <dbReference type="ARBA" id="ARBA00004477"/>
    </source>
</evidence>
<keyword evidence="20 24" id="KW-0472">Membrane</keyword>
<evidence type="ECO:0000256" key="13">
    <source>
        <dbReference type="ARBA" id="ARBA00022745"/>
    </source>
</evidence>
<dbReference type="InterPro" id="IPR001789">
    <property type="entry name" value="Sig_transdc_resp-reg_receiver"/>
</dbReference>
<dbReference type="Pfam" id="PF02518">
    <property type="entry name" value="HATPase_c"/>
    <property type="match status" value="1"/>
</dbReference>
<dbReference type="GO" id="GO:0051740">
    <property type="term" value="F:ethylene binding"/>
    <property type="evidence" value="ECO:0007669"/>
    <property type="project" value="TreeGrafter"/>
</dbReference>
<evidence type="ECO:0000256" key="18">
    <source>
        <dbReference type="ARBA" id="ARBA00023008"/>
    </source>
</evidence>
<evidence type="ECO:0000256" key="10">
    <source>
        <dbReference type="ARBA" id="ARBA00022692"/>
    </source>
</evidence>
<dbReference type="InterPro" id="IPR003594">
    <property type="entry name" value="HATPase_dom"/>
</dbReference>
<dbReference type="InterPro" id="IPR036890">
    <property type="entry name" value="HATPase_C_sf"/>
</dbReference>
<dbReference type="CDD" id="cd00082">
    <property type="entry name" value="HisKA"/>
    <property type="match status" value="1"/>
</dbReference>
<dbReference type="GO" id="GO:0010105">
    <property type="term" value="P:negative regulation of ethylene-activated signaling pathway"/>
    <property type="evidence" value="ECO:0007669"/>
    <property type="project" value="UniProtKB-ARBA"/>
</dbReference>
<comment type="similarity">
    <text evidence="5">Belongs to the ethylene receptor family.</text>
</comment>
<dbReference type="SUPFAM" id="SSF52172">
    <property type="entry name" value="CheY-like"/>
    <property type="match status" value="1"/>
</dbReference>
<evidence type="ECO:0000256" key="8">
    <source>
        <dbReference type="ARBA" id="ARBA00022553"/>
    </source>
</evidence>
<dbReference type="GO" id="GO:0005524">
    <property type="term" value="F:ATP binding"/>
    <property type="evidence" value="ECO:0007669"/>
    <property type="project" value="UniProtKB-KW"/>
</dbReference>
<evidence type="ECO:0000256" key="6">
    <source>
        <dbReference type="ARBA" id="ARBA00011748"/>
    </source>
</evidence>
<protein>
    <recommendedName>
        <fullName evidence="7">histidine kinase</fullName>
        <ecNumber evidence="7">2.7.13.3</ecNumber>
    </recommendedName>
</protein>
<keyword evidence="12" id="KW-0547">Nucleotide-binding</keyword>
<evidence type="ECO:0000256" key="21">
    <source>
        <dbReference type="ARBA" id="ARBA00023157"/>
    </source>
</evidence>
<dbReference type="InterPro" id="IPR011006">
    <property type="entry name" value="CheY-like_superfamily"/>
</dbReference>
<keyword evidence="16" id="KW-0067">ATP-binding</keyword>
<dbReference type="EC" id="2.7.13.3" evidence="7"/>
<dbReference type="GO" id="GO:0000155">
    <property type="term" value="F:phosphorelay sensor kinase activity"/>
    <property type="evidence" value="ECO:0007669"/>
    <property type="project" value="InterPro"/>
</dbReference>
<dbReference type="PRINTS" id="PR00344">
    <property type="entry name" value="BCTRLSENSOR"/>
</dbReference>
<name>A0A2N9FF09_FAGSY</name>
<dbReference type="SUPFAM" id="SSF55781">
    <property type="entry name" value="GAF domain-like"/>
    <property type="match status" value="1"/>
</dbReference>
<evidence type="ECO:0000256" key="2">
    <source>
        <dbReference type="ARBA" id="ARBA00001935"/>
    </source>
</evidence>
<dbReference type="SMART" id="SM00065">
    <property type="entry name" value="GAF"/>
    <property type="match status" value="1"/>
</dbReference>
<evidence type="ECO:0000256" key="9">
    <source>
        <dbReference type="ARBA" id="ARBA00022679"/>
    </source>
</evidence>
<dbReference type="InterPro" id="IPR036097">
    <property type="entry name" value="HisK_dim/P_sf"/>
</dbReference>
<evidence type="ECO:0000256" key="14">
    <source>
        <dbReference type="ARBA" id="ARBA00022777"/>
    </source>
</evidence>
<dbReference type="Gene3D" id="3.40.50.2300">
    <property type="match status" value="1"/>
</dbReference>
<dbReference type="PROSITE" id="PS50110">
    <property type="entry name" value="RESPONSE_REGULATORY"/>
    <property type="match status" value="1"/>
</dbReference>
<dbReference type="InterPro" id="IPR003018">
    <property type="entry name" value="GAF"/>
</dbReference>
<organism evidence="27">
    <name type="scientific">Fagus sylvatica</name>
    <name type="common">Beechnut</name>
    <dbReference type="NCBI Taxonomy" id="28930"/>
    <lineage>
        <taxon>Eukaryota</taxon>
        <taxon>Viridiplantae</taxon>
        <taxon>Streptophyta</taxon>
        <taxon>Embryophyta</taxon>
        <taxon>Tracheophyta</taxon>
        <taxon>Spermatophyta</taxon>
        <taxon>Magnoliopsida</taxon>
        <taxon>eudicotyledons</taxon>
        <taxon>Gunneridae</taxon>
        <taxon>Pentapetalae</taxon>
        <taxon>rosids</taxon>
        <taxon>fabids</taxon>
        <taxon>Fagales</taxon>
        <taxon>Fagaceae</taxon>
        <taxon>Fagus</taxon>
    </lineage>
</organism>
<feature type="transmembrane region" description="Helical" evidence="24">
    <location>
        <begin position="20"/>
        <end position="41"/>
    </location>
</feature>
<evidence type="ECO:0000256" key="17">
    <source>
        <dbReference type="ARBA" id="ARBA00022989"/>
    </source>
</evidence>
<evidence type="ECO:0000256" key="20">
    <source>
        <dbReference type="ARBA" id="ARBA00023136"/>
    </source>
</evidence>
<dbReference type="FunFam" id="3.40.50.2300:FF:000192">
    <property type="entry name" value="Ethylene receptor"/>
    <property type="match status" value="1"/>
</dbReference>
<keyword evidence="8 23" id="KW-0597">Phosphoprotein</keyword>
<dbReference type="InterPro" id="IPR003661">
    <property type="entry name" value="HisK_dim/P_dom"/>
</dbReference>
<dbReference type="Pfam" id="PF00072">
    <property type="entry name" value="Response_reg"/>
    <property type="match status" value="1"/>
</dbReference>
<dbReference type="Pfam" id="PF01590">
    <property type="entry name" value="GAF"/>
    <property type="match status" value="1"/>
</dbReference>
<dbReference type="GO" id="GO:0046872">
    <property type="term" value="F:metal ion binding"/>
    <property type="evidence" value="ECO:0007669"/>
    <property type="project" value="UniProtKB-KW"/>
</dbReference>
<dbReference type="FunFam" id="1.10.287.130:FF:000004">
    <property type="entry name" value="Ethylene receptor 1"/>
    <property type="match status" value="1"/>
</dbReference>
<sequence>MESCNCIEPQWPADELLMKYQYISDFFIALAYFSIPLELIYFVKKSAVFPYRWVLVQFGAFIVLCGATHLINLWTFTMHSRTVAIVMTTAKVLTAVVSCATALMLVHIIPDLLSVKTRELFLKNKAAELDREMGLIRTQEETGRHVRMLTHEIRSTLDRHTILKTTLVELGRTLALEECALWMPTRTGLELQLSYTLRQQNPVGYTVPIHLPVINQVFSNNRAVKIAPNCPVARIRPLAGKYVPGEVVAVRVPLLHLSNFQINDWPELSTKRYALMVLMLPSDSARQWHVHELELVEVVADQVAVALSHAAILEESMRARDLLIEQNVALDLARREAETAIRARNDFLAVMNHEMRTPMHAIIALSSLLQETELTPEQRLMVETILKSSNLLATLINDVLDLSRLEDGSLQLDIGTFNLHSMFKEVLNLIKPVASVKKLLVTLNLAQDLPVYAVGDEKRLMQTMLNVVGNAVKFSKEGTISIIAFVAKSESLRDSRAPDFFPMPSENHFYLHVQVKDSGSGINPLEIPKLFTKFSQTQSLATRNSSGSGLGLAICKRFVNLMEGHIWLESEGLGKGCTATFIVKLGIPERSNESKLPFTPKVPANHGQTNFPGLKVLVMDDNGSVTLEGTCVLSSDTSPLKGYQLGCVRVVPTANLPPSLTNSKILSRHDALPEPGIRRKHFSIADGALRGSIWKTTVLISSTEIGFIRSAMWWGWRLWTRIYIRVSRTVTKGLLVHLGCDVITVSSSEECLRVVSHEHQVVFLDVCMPGIDGYELAVSIREKFAKRHEKPLIVALTGNTDKVMKENCMRVGINGVIQKPISVDKMRSILSELLEHRVLYEAI</sequence>
<dbReference type="SUPFAM" id="SSF47384">
    <property type="entry name" value="Homodimeric domain of signal transducing histidine kinase"/>
    <property type="match status" value="1"/>
</dbReference>
<dbReference type="PANTHER" id="PTHR24423:SF615">
    <property type="entry name" value="ETHYLENE RECEPTOR 1"/>
    <property type="match status" value="1"/>
</dbReference>
<keyword evidence="14" id="KW-0418">Kinase</keyword>
<evidence type="ECO:0000256" key="7">
    <source>
        <dbReference type="ARBA" id="ARBA00012438"/>
    </source>
</evidence>
<comment type="catalytic activity">
    <reaction evidence="1">
        <text>ATP + protein L-histidine = ADP + protein N-phospho-L-histidine.</text>
        <dbReference type="EC" id="2.7.13.3"/>
    </reaction>
</comment>
<keyword evidence="17 24" id="KW-1133">Transmembrane helix</keyword>
<feature type="domain" description="Histidine kinase" evidence="25">
    <location>
        <begin position="350"/>
        <end position="589"/>
    </location>
</feature>
<dbReference type="PROSITE" id="PS50109">
    <property type="entry name" value="HIS_KIN"/>
    <property type="match status" value="1"/>
</dbReference>
<feature type="modified residue" description="4-aspartylphosphate" evidence="23">
    <location>
        <position position="765"/>
    </location>
</feature>
<evidence type="ECO:0000313" key="27">
    <source>
        <dbReference type="EMBL" id="SPC85802.1"/>
    </source>
</evidence>
<evidence type="ECO:0000256" key="22">
    <source>
        <dbReference type="ARBA" id="ARBA00023170"/>
    </source>
</evidence>
<evidence type="ECO:0000256" key="23">
    <source>
        <dbReference type="PROSITE-ProRule" id="PRU00169"/>
    </source>
</evidence>
<dbReference type="AlphaFoldDB" id="A0A2N9FF09"/>
<evidence type="ECO:0000256" key="11">
    <source>
        <dbReference type="ARBA" id="ARBA00022723"/>
    </source>
</evidence>
<evidence type="ECO:0000256" key="5">
    <source>
        <dbReference type="ARBA" id="ARBA00009842"/>
    </source>
</evidence>
<keyword evidence="10 24" id="KW-0812">Transmembrane</keyword>
<dbReference type="SMART" id="SM00448">
    <property type="entry name" value="REC"/>
    <property type="match status" value="1"/>
</dbReference>
<keyword evidence="22" id="KW-0675">Receptor</keyword>
<dbReference type="Pfam" id="PF25487">
    <property type="entry name" value="ETR1_N"/>
    <property type="match status" value="1"/>
</dbReference>
<keyword evidence="13" id="KW-0936">Ethylene signaling pathway</keyword>
<evidence type="ECO:0000256" key="15">
    <source>
        <dbReference type="ARBA" id="ARBA00022824"/>
    </source>
</evidence>
<evidence type="ECO:0000256" key="19">
    <source>
        <dbReference type="ARBA" id="ARBA00023012"/>
    </source>
</evidence>
<feature type="transmembrane region" description="Helical" evidence="24">
    <location>
        <begin position="53"/>
        <end position="71"/>
    </location>
</feature>
<keyword evidence="18" id="KW-0186">Copper</keyword>
<evidence type="ECO:0000256" key="24">
    <source>
        <dbReference type="SAM" id="Phobius"/>
    </source>
</evidence>